<name>A0A4V3ASQ2_9RHOB</name>
<dbReference type="PIRSF" id="PIRSF029792">
    <property type="entry name" value="Pro_racemase"/>
    <property type="match status" value="1"/>
</dbReference>
<evidence type="ECO:0000256" key="2">
    <source>
        <dbReference type="PIRSR" id="PIRSR029792-1"/>
    </source>
</evidence>
<gene>
    <name evidence="3" type="ORF">E1832_02890</name>
</gene>
<comment type="similarity">
    <text evidence="1">Belongs to the proline racemase family.</text>
</comment>
<dbReference type="SFLD" id="SFLDS00028">
    <property type="entry name" value="Proline_Racemase"/>
    <property type="match status" value="1"/>
</dbReference>
<evidence type="ECO:0000313" key="3">
    <source>
        <dbReference type="EMBL" id="TDK51756.1"/>
    </source>
</evidence>
<dbReference type="EMBL" id="SMUV01000044">
    <property type="protein sequence ID" value="TDK51756.1"/>
    <property type="molecule type" value="Genomic_DNA"/>
</dbReference>
<dbReference type="InterPro" id="IPR008794">
    <property type="entry name" value="Pro_racemase_fam"/>
</dbReference>
<dbReference type="AlphaFoldDB" id="A0A4V3ASQ2"/>
<evidence type="ECO:0008006" key="5">
    <source>
        <dbReference type="Google" id="ProtNLM"/>
    </source>
</evidence>
<evidence type="ECO:0000256" key="1">
    <source>
        <dbReference type="ARBA" id="ARBA00007529"/>
    </source>
</evidence>
<accession>A0A4V3ASQ2</accession>
<sequence>MRLSRMITTIEAHAEGEPGRVITGGLPPIPGDSVFEKMQWMQANADDIRQLMLREPRGHPALCCNALVPPCDPRADAGFIIMEQTEYPPMSGSNTICVTTVLLETGILPMREPLTELTLETPAGLIGVRATCEAGKVTRVEFRNVPAFAVHLGAVIEVPGLGPVTVDVAWGGMFYVLAEAAPLGVSLDGANGTEIVRVSEAIRHATAEQLPVAHPENPAITGPTITNLWGPPQAPGTHGRGAITLSTGPFDPARPDRASGILDRSPCGTGTCAKMAVMHARGQLEVGQDYVNAGPLGTTFTGRIIEETRVGPHPAIIPTLAGQGWIHGTANWTLDPGDPFQTGYTVGDMWG</sequence>
<comment type="caution">
    <text evidence="3">The sequence shown here is derived from an EMBL/GenBank/DDBJ whole genome shotgun (WGS) entry which is preliminary data.</text>
</comment>
<dbReference type="PANTHER" id="PTHR33442:SF5">
    <property type="entry name" value="BIFUNCTIONAL TRANS-3-HYDROXY-L-PROLINE DEHYDRATASE_2-EPIMERASE"/>
    <property type="match status" value="1"/>
</dbReference>
<proteinExistence type="inferred from homology"/>
<protein>
    <recommendedName>
        <fullName evidence="5">Proline racemase</fullName>
    </recommendedName>
</protein>
<dbReference type="PANTHER" id="PTHR33442">
    <property type="entry name" value="TRANS-3-HYDROXY-L-PROLINE DEHYDRATASE"/>
    <property type="match status" value="1"/>
</dbReference>
<dbReference type="GO" id="GO:0047580">
    <property type="term" value="F:4-hydroxyproline epimerase activity"/>
    <property type="evidence" value="ECO:0007669"/>
    <property type="project" value="TreeGrafter"/>
</dbReference>
<organism evidence="3 4">
    <name type="scientific">Antarcticimicrobium luteum</name>
    <dbReference type="NCBI Taxonomy" id="2547397"/>
    <lineage>
        <taxon>Bacteria</taxon>
        <taxon>Pseudomonadati</taxon>
        <taxon>Pseudomonadota</taxon>
        <taxon>Alphaproteobacteria</taxon>
        <taxon>Rhodobacterales</taxon>
        <taxon>Paracoccaceae</taxon>
        <taxon>Antarcticimicrobium</taxon>
    </lineage>
</organism>
<dbReference type="Proteomes" id="UP000295301">
    <property type="component" value="Unassembled WGS sequence"/>
</dbReference>
<keyword evidence="4" id="KW-1185">Reference proteome</keyword>
<dbReference type="SUPFAM" id="SSF54506">
    <property type="entry name" value="Diaminopimelate epimerase-like"/>
    <property type="match status" value="1"/>
</dbReference>
<dbReference type="Gene3D" id="3.10.310.10">
    <property type="entry name" value="Diaminopimelate Epimerase, Chain A, domain 1"/>
    <property type="match status" value="2"/>
</dbReference>
<reference evidence="3 4" key="1">
    <citation type="submission" date="2019-03" db="EMBL/GenBank/DDBJ databases">
        <title>Ruegeria lutea sp. nov., a novel strain, isolated from marine sediment, the Masan Bay, South Korea.</title>
        <authorList>
            <person name="Kim J."/>
            <person name="Kim D.-Y."/>
            <person name="Lee S.-S."/>
        </authorList>
    </citation>
    <scope>NUCLEOTIDE SEQUENCE [LARGE SCALE GENOMIC DNA]</scope>
    <source>
        <strain evidence="3 4">318-1</strain>
    </source>
</reference>
<feature type="active site" description="Proton acceptor" evidence="2">
    <location>
        <position position="91"/>
    </location>
</feature>
<dbReference type="Pfam" id="PF05544">
    <property type="entry name" value="Pro_racemase"/>
    <property type="match status" value="1"/>
</dbReference>
<feature type="active site" description="Proton donor" evidence="2">
    <location>
        <position position="267"/>
    </location>
</feature>
<evidence type="ECO:0000313" key="4">
    <source>
        <dbReference type="Proteomes" id="UP000295301"/>
    </source>
</evidence>
<dbReference type="OrthoDB" id="181267at2"/>
<dbReference type="RefSeq" id="WP_133358234.1">
    <property type="nucleotide sequence ID" value="NZ_SMUV01000044.1"/>
</dbReference>